<name>A0A1C3RDR2_9PROT</name>
<dbReference type="STRING" id="1867952.MTBPR1_100036"/>
<sequence>MTGVFFALSLAVETFALDLIREGTSRLLGLSDQSFTYSA</sequence>
<accession>A0A1C3RDR2</accession>
<reference evidence="1 2" key="1">
    <citation type="submission" date="2016-07" db="EMBL/GenBank/DDBJ databases">
        <authorList>
            <person name="Lefevre C.T."/>
        </authorList>
    </citation>
    <scope>NUCLEOTIDE SEQUENCE [LARGE SCALE GENOMIC DNA]</scope>
    <source>
        <strain evidence="1">PR1</strain>
    </source>
</reference>
<evidence type="ECO:0000313" key="1">
    <source>
        <dbReference type="EMBL" id="SCA55395.1"/>
    </source>
</evidence>
<dbReference type="AlphaFoldDB" id="A0A1C3RDR2"/>
<organism evidence="1 2">
    <name type="scientific">Candidatus Terasakiella magnetica</name>
    <dbReference type="NCBI Taxonomy" id="1867952"/>
    <lineage>
        <taxon>Bacteria</taxon>
        <taxon>Pseudomonadati</taxon>
        <taxon>Pseudomonadota</taxon>
        <taxon>Alphaproteobacteria</taxon>
        <taxon>Rhodospirillales</taxon>
        <taxon>Terasakiellaceae</taxon>
        <taxon>Terasakiella</taxon>
    </lineage>
</organism>
<proteinExistence type="predicted"/>
<dbReference type="EMBL" id="FLYE01000002">
    <property type="protein sequence ID" value="SCA55395.1"/>
    <property type="molecule type" value="Genomic_DNA"/>
</dbReference>
<protein>
    <submittedName>
        <fullName evidence="1">Uncharacterized protein</fullName>
    </submittedName>
</protein>
<keyword evidence="2" id="KW-1185">Reference proteome</keyword>
<evidence type="ECO:0000313" key="2">
    <source>
        <dbReference type="Proteomes" id="UP000231658"/>
    </source>
</evidence>
<dbReference type="Proteomes" id="UP000231658">
    <property type="component" value="Unassembled WGS sequence"/>
</dbReference>
<gene>
    <name evidence="1" type="ORF">MTBPR1_100036</name>
</gene>